<evidence type="ECO:0008006" key="3">
    <source>
        <dbReference type="Google" id="ProtNLM"/>
    </source>
</evidence>
<dbReference type="Proteomes" id="UP000178188">
    <property type="component" value="Unassembled WGS sequence"/>
</dbReference>
<dbReference type="InterPro" id="IPR038695">
    <property type="entry name" value="Saro_0823-like_sf"/>
</dbReference>
<dbReference type="PANTHER" id="PTHR37953">
    <property type="entry name" value="UPF0127 PROTEIN MJ1496"/>
    <property type="match status" value="1"/>
</dbReference>
<protein>
    <recommendedName>
        <fullName evidence="3">DUF192 domain-containing protein</fullName>
    </recommendedName>
</protein>
<gene>
    <name evidence="1" type="ORF">A2395_01045</name>
</gene>
<evidence type="ECO:0000313" key="1">
    <source>
        <dbReference type="EMBL" id="OGD09685.1"/>
    </source>
</evidence>
<name>A0A1F4ZTG8_9BACT</name>
<dbReference type="Gene3D" id="3.20.20.80">
    <property type="entry name" value="Glycosidases"/>
    <property type="match status" value="1"/>
</dbReference>
<dbReference type="AlphaFoldDB" id="A0A1F4ZTG8"/>
<proteinExistence type="predicted"/>
<reference evidence="1 2" key="1">
    <citation type="journal article" date="2016" name="Nat. Commun.">
        <title>Thousands of microbial genomes shed light on interconnected biogeochemical processes in an aquifer system.</title>
        <authorList>
            <person name="Anantharaman K."/>
            <person name="Brown C.T."/>
            <person name="Hug L.A."/>
            <person name="Sharon I."/>
            <person name="Castelle C.J."/>
            <person name="Probst A.J."/>
            <person name="Thomas B.C."/>
            <person name="Singh A."/>
            <person name="Wilkins M.J."/>
            <person name="Karaoz U."/>
            <person name="Brodie E.L."/>
            <person name="Williams K.H."/>
            <person name="Hubbard S.S."/>
            <person name="Banfield J.F."/>
        </authorList>
    </citation>
    <scope>NUCLEOTIDE SEQUENCE [LARGE SCALE GENOMIC DNA]</scope>
</reference>
<dbReference type="InterPro" id="IPR017853">
    <property type="entry name" value="GH"/>
</dbReference>
<dbReference type="PANTHER" id="PTHR37953:SF1">
    <property type="entry name" value="UPF0127 PROTEIN MJ1496"/>
    <property type="match status" value="1"/>
</dbReference>
<organism evidence="1 2">
    <name type="scientific">Candidatus Amesbacteria bacterium RIFOXYB1_FULL_47_9</name>
    <dbReference type="NCBI Taxonomy" id="1797266"/>
    <lineage>
        <taxon>Bacteria</taxon>
        <taxon>Candidatus Amesiibacteriota</taxon>
    </lineage>
</organism>
<dbReference type="EMBL" id="MEXU01000046">
    <property type="protein sequence ID" value="OGD09685.1"/>
    <property type="molecule type" value="Genomic_DNA"/>
</dbReference>
<evidence type="ECO:0000313" key="2">
    <source>
        <dbReference type="Proteomes" id="UP000178188"/>
    </source>
</evidence>
<sequence>MRPIMPVLLIVFFLFSVCLSPASAIVSPLSVPNNRIGVHILDPNEIFDAAKLVNSGGGDWGYVTIPIRSDDRDLAKWTQFMQAAGRLHLIPIIRLITYHSSGQWVAPTAYDLVDFANFLNGLPWPVKNRYIVLFNEPNHAKEWGGTVSPSQYASLLANAKVEFKSRSDDFFLISAGLDMSAPTNGASLDAFEFYRRMSTALPSWYENVDGLGVHAYPNPGFSASVYSRSRFGITSYRYELSLLESLGYPPKPLFITETGHTRKSDDFFLPAFTRVWTEENIVAITPFILFAGAGEFTSFSLLDSSRQPTASYRTISTLPKLKGSPQLSVFESQISVSPLQTFVAPSVSPASPVPTSGLVVWLKSLLSSPSTRVVLNGMEIQVEVSATEKSRSLGLSGRKNLGEYQGMLFIFDSPGAYPFWMNNMHFPLDIIWIFGNKIVQISPAVPPPSQTAGTPVTINPGSLVDKVLEVNSGLASRLGAKVGDTVVIDSE</sequence>
<accession>A0A1F4ZTG8</accession>
<comment type="caution">
    <text evidence="1">The sequence shown here is derived from an EMBL/GenBank/DDBJ whole genome shotgun (WGS) entry which is preliminary data.</text>
</comment>
<dbReference type="SUPFAM" id="SSF51445">
    <property type="entry name" value="(Trans)glycosidases"/>
    <property type="match status" value="1"/>
</dbReference>
<dbReference type="Gene3D" id="2.60.120.1140">
    <property type="entry name" value="Protein of unknown function DUF192"/>
    <property type="match status" value="1"/>
</dbReference>
<dbReference type="InterPro" id="IPR003795">
    <property type="entry name" value="DUF192"/>
</dbReference>
<dbReference type="Pfam" id="PF02643">
    <property type="entry name" value="DUF192"/>
    <property type="match status" value="1"/>
</dbReference>